<name>A0A2H3BXL1_9AGAR</name>
<organism evidence="1 2">
    <name type="scientific">Armillaria solidipes</name>
    <dbReference type="NCBI Taxonomy" id="1076256"/>
    <lineage>
        <taxon>Eukaryota</taxon>
        <taxon>Fungi</taxon>
        <taxon>Dikarya</taxon>
        <taxon>Basidiomycota</taxon>
        <taxon>Agaricomycotina</taxon>
        <taxon>Agaricomycetes</taxon>
        <taxon>Agaricomycetidae</taxon>
        <taxon>Agaricales</taxon>
        <taxon>Marasmiineae</taxon>
        <taxon>Physalacriaceae</taxon>
        <taxon>Armillaria</taxon>
    </lineage>
</organism>
<proteinExistence type="predicted"/>
<protein>
    <submittedName>
        <fullName evidence="1">Uncharacterized protein</fullName>
    </submittedName>
</protein>
<sequence>MHCSSLFLSVVQLARRIDPLPTSRIPLPHQCSRKPLCQRAKAPIPKDVDQLPPEDHNTIAHLVQFQDGRALPRL</sequence>
<accession>A0A2H3BXL1</accession>
<keyword evidence="2" id="KW-1185">Reference proteome</keyword>
<dbReference type="AlphaFoldDB" id="A0A2H3BXL1"/>
<dbReference type="EMBL" id="KZ293435">
    <property type="protein sequence ID" value="PBK67786.1"/>
    <property type="molecule type" value="Genomic_DNA"/>
</dbReference>
<dbReference type="Proteomes" id="UP000218334">
    <property type="component" value="Unassembled WGS sequence"/>
</dbReference>
<gene>
    <name evidence="1" type="ORF">ARMSODRAFT_958810</name>
</gene>
<evidence type="ECO:0000313" key="1">
    <source>
        <dbReference type="EMBL" id="PBK67786.1"/>
    </source>
</evidence>
<reference evidence="2" key="1">
    <citation type="journal article" date="2017" name="Nat. Ecol. Evol.">
        <title>Genome expansion and lineage-specific genetic innovations in the forest pathogenic fungi Armillaria.</title>
        <authorList>
            <person name="Sipos G."/>
            <person name="Prasanna A.N."/>
            <person name="Walter M.C."/>
            <person name="O'Connor E."/>
            <person name="Balint B."/>
            <person name="Krizsan K."/>
            <person name="Kiss B."/>
            <person name="Hess J."/>
            <person name="Varga T."/>
            <person name="Slot J."/>
            <person name="Riley R."/>
            <person name="Boka B."/>
            <person name="Rigling D."/>
            <person name="Barry K."/>
            <person name="Lee J."/>
            <person name="Mihaltcheva S."/>
            <person name="LaButti K."/>
            <person name="Lipzen A."/>
            <person name="Waldron R."/>
            <person name="Moloney N.M."/>
            <person name="Sperisen C."/>
            <person name="Kredics L."/>
            <person name="Vagvoelgyi C."/>
            <person name="Patrignani A."/>
            <person name="Fitzpatrick D."/>
            <person name="Nagy I."/>
            <person name="Doyle S."/>
            <person name="Anderson J.B."/>
            <person name="Grigoriev I.V."/>
            <person name="Gueldener U."/>
            <person name="Muensterkoetter M."/>
            <person name="Nagy L.G."/>
        </authorList>
    </citation>
    <scope>NUCLEOTIDE SEQUENCE [LARGE SCALE GENOMIC DNA]</scope>
    <source>
        <strain evidence="2">28-4</strain>
    </source>
</reference>
<evidence type="ECO:0000313" key="2">
    <source>
        <dbReference type="Proteomes" id="UP000218334"/>
    </source>
</evidence>